<feature type="compositionally biased region" description="Low complexity" evidence="4">
    <location>
        <begin position="253"/>
        <end position="264"/>
    </location>
</feature>
<proteinExistence type="predicted"/>
<dbReference type="InterPro" id="IPR004333">
    <property type="entry name" value="SBP_dom"/>
</dbReference>
<feature type="domain" description="SBP-type" evidence="5">
    <location>
        <begin position="1"/>
        <end position="66"/>
    </location>
</feature>
<dbReference type="Gene3D" id="4.10.1100.10">
    <property type="entry name" value="Transcription factor, SBP-box domain"/>
    <property type="match status" value="1"/>
</dbReference>
<feature type="region of interest" description="Disordered" evidence="4">
    <location>
        <begin position="69"/>
        <end position="92"/>
    </location>
</feature>
<dbReference type="STRING" id="33097.A0A150G906"/>
<feature type="region of interest" description="Disordered" evidence="4">
    <location>
        <begin position="245"/>
        <end position="280"/>
    </location>
</feature>
<evidence type="ECO:0000256" key="4">
    <source>
        <dbReference type="SAM" id="MobiDB-lite"/>
    </source>
</evidence>
<dbReference type="EMBL" id="LSYV01000051">
    <property type="protein sequence ID" value="KXZ45840.1"/>
    <property type="molecule type" value="Genomic_DNA"/>
</dbReference>
<evidence type="ECO:0000256" key="3">
    <source>
        <dbReference type="ARBA" id="ARBA00022833"/>
    </source>
</evidence>
<protein>
    <recommendedName>
        <fullName evidence="5">SBP-type domain-containing protein</fullName>
    </recommendedName>
</protein>
<dbReference type="OrthoDB" id="514967at2759"/>
<organism evidence="6 7">
    <name type="scientific">Gonium pectorale</name>
    <name type="common">Green alga</name>
    <dbReference type="NCBI Taxonomy" id="33097"/>
    <lineage>
        <taxon>Eukaryota</taxon>
        <taxon>Viridiplantae</taxon>
        <taxon>Chlorophyta</taxon>
        <taxon>core chlorophytes</taxon>
        <taxon>Chlorophyceae</taxon>
        <taxon>CS clade</taxon>
        <taxon>Chlamydomonadales</taxon>
        <taxon>Volvocaceae</taxon>
        <taxon>Gonium</taxon>
    </lineage>
</organism>
<gene>
    <name evidence="6" type="ORF">GPECTOR_50g634</name>
</gene>
<dbReference type="AlphaFoldDB" id="A0A150G906"/>
<reference evidence="7" key="1">
    <citation type="journal article" date="2016" name="Nat. Commun.">
        <title>The Gonium pectorale genome demonstrates co-option of cell cycle regulation during the evolution of multicellularity.</title>
        <authorList>
            <person name="Hanschen E.R."/>
            <person name="Marriage T.N."/>
            <person name="Ferris P.J."/>
            <person name="Hamaji T."/>
            <person name="Toyoda A."/>
            <person name="Fujiyama A."/>
            <person name="Neme R."/>
            <person name="Noguchi H."/>
            <person name="Minakuchi Y."/>
            <person name="Suzuki M."/>
            <person name="Kawai-Toyooka H."/>
            <person name="Smith D.R."/>
            <person name="Sparks H."/>
            <person name="Anderson J."/>
            <person name="Bakaric R."/>
            <person name="Luria V."/>
            <person name="Karger A."/>
            <person name="Kirschner M.W."/>
            <person name="Durand P.M."/>
            <person name="Michod R.E."/>
            <person name="Nozaki H."/>
            <person name="Olson B.J."/>
        </authorList>
    </citation>
    <scope>NUCLEOTIDE SEQUENCE [LARGE SCALE GENOMIC DNA]</scope>
    <source>
        <strain evidence="7">NIES-2863</strain>
    </source>
</reference>
<evidence type="ECO:0000313" key="7">
    <source>
        <dbReference type="Proteomes" id="UP000075714"/>
    </source>
</evidence>
<dbReference type="GO" id="GO:0008270">
    <property type="term" value="F:zinc ion binding"/>
    <property type="evidence" value="ECO:0007669"/>
    <property type="project" value="UniProtKB-KW"/>
</dbReference>
<comment type="caution">
    <text evidence="6">The sequence shown here is derived from an EMBL/GenBank/DDBJ whole genome shotgun (WGS) entry which is preliminary data.</text>
</comment>
<sequence>MRMEKAYYRRYNVCATHLRALELLVDGRMQRFCQQCGKFQDVADFDDIKRSCREQLARHSLRRRIKLSQRRRQEMGGIADGDDSNSDMDDAAGAVRPAATKSSAAEPALARQARQEVRKAVTAPILDLEGGLAGVPLVGEPMESAGPVLQRLSLKLYGCSPEELMPDTRNRLQAWLGSMNLAMFDLAVRRGCAHLVADVLTAAAPSRVHLPSHAGHQALGFAHPYTGSTERSGFHCTVSALSQRDEAFESPEEGGSNSSGGSSSVMHDLPTGAGEVVSPLGSDDEASAMAWLLGGTRACTANAGRFPLSALLQQLLGPRLGRPSTEYTEPAGGRLVMQLDSKVQRPVWLQGAPPWRASPL</sequence>
<dbReference type="Pfam" id="PF03110">
    <property type="entry name" value="SBP"/>
    <property type="match status" value="1"/>
</dbReference>
<dbReference type="PANTHER" id="PTHR31251:SF169">
    <property type="entry name" value="SQUAMOSA PROMOTER-BINDING-LIKE PROTEIN 8"/>
    <property type="match status" value="1"/>
</dbReference>
<dbReference type="GO" id="GO:0005634">
    <property type="term" value="C:nucleus"/>
    <property type="evidence" value="ECO:0007669"/>
    <property type="project" value="InterPro"/>
</dbReference>
<keyword evidence="7" id="KW-1185">Reference proteome</keyword>
<evidence type="ECO:0000256" key="2">
    <source>
        <dbReference type="ARBA" id="ARBA00022771"/>
    </source>
</evidence>
<feature type="compositionally biased region" description="Acidic residues" evidence="4">
    <location>
        <begin position="80"/>
        <end position="90"/>
    </location>
</feature>
<dbReference type="InterPro" id="IPR036893">
    <property type="entry name" value="SBP_sf"/>
</dbReference>
<keyword evidence="1" id="KW-0479">Metal-binding</keyword>
<name>A0A150G906_GONPE</name>
<keyword evidence="3" id="KW-0862">Zinc</keyword>
<dbReference type="Proteomes" id="UP000075714">
    <property type="component" value="Unassembled WGS sequence"/>
</dbReference>
<accession>A0A150G906</accession>
<dbReference type="GO" id="GO:0003677">
    <property type="term" value="F:DNA binding"/>
    <property type="evidence" value="ECO:0007669"/>
    <property type="project" value="InterPro"/>
</dbReference>
<evidence type="ECO:0000259" key="5">
    <source>
        <dbReference type="PROSITE" id="PS51141"/>
    </source>
</evidence>
<dbReference type="InterPro" id="IPR044817">
    <property type="entry name" value="SBP-like"/>
</dbReference>
<dbReference type="PROSITE" id="PS51141">
    <property type="entry name" value="ZF_SBP"/>
    <property type="match status" value="1"/>
</dbReference>
<dbReference type="PANTHER" id="PTHR31251">
    <property type="entry name" value="SQUAMOSA PROMOTER-BINDING-LIKE PROTEIN 4"/>
    <property type="match status" value="1"/>
</dbReference>
<dbReference type="SUPFAM" id="SSF103612">
    <property type="entry name" value="SBT domain"/>
    <property type="match status" value="1"/>
</dbReference>
<keyword evidence="2" id="KW-0863">Zinc-finger</keyword>
<evidence type="ECO:0000256" key="1">
    <source>
        <dbReference type="ARBA" id="ARBA00022723"/>
    </source>
</evidence>
<evidence type="ECO:0000313" key="6">
    <source>
        <dbReference type="EMBL" id="KXZ45840.1"/>
    </source>
</evidence>